<sequence>MKRIATIYAVNLNDWREGAGADMQRLLAFLPDEARSRAARHRSERDAERVIVSDALKRVTACLEKGLRLRNVEFARDGYGKPFLAGVPDCYFNVSHAKDWVVCAVGAGGPIGIDVEHIGRAEAEAAELCFTPRELTEWRRQPAERRDAFFFELWTLKESYSKAVGKGLSIGLSKLETIRHSSGIRIVHQGRIDPELHLQVVPFDPAYKLSVCMPLEEKAAVVRRFSPGGLLDALQSCSEAGD</sequence>
<organism evidence="9 10">
    <name type="scientific">Paenibacillus cookii</name>
    <dbReference type="NCBI Taxonomy" id="157839"/>
    <lineage>
        <taxon>Bacteria</taxon>
        <taxon>Bacillati</taxon>
        <taxon>Bacillota</taxon>
        <taxon>Bacilli</taxon>
        <taxon>Bacillales</taxon>
        <taxon>Paenibacillaceae</taxon>
        <taxon>Paenibacillus</taxon>
    </lineage>
</organism>
<keyword evidence="6" id="KW-0045">Antibiotic biosynthesis</keyword>
<evidence type="ECO:0000259" key="7">
    <source>
        <dbReference type="Pfam" id="PF01648"/>
    </source>
</evidence>
<proteinExistence type="inferred from homology"/>
<dbReference type="InterPro" id="IPR037143">
    <property type="entry name" value="4-PPantetheinyl_Trfase_dom_sf"/>
</dbReference>
<comment type="similarity">
    <text evidence="2">Belongs to the P-Pant transferase superfamily. Gsp/Sfp/HetI/AcpT family.</text>
</comment>
<dbReference type="InterPro" id="IPR004568">
    <property type="entry name" value="Ppantetheine-prot_Trfase_dom"/>
</dbReference>
<protein>
    <recommendedName>
        <fullName evidence="11">4'-phosphopantetheinyl transferase</fullName>
    </recommendedName>
</protein>
<reference evidence="9 10" key="1">
    <citation type="submission" date="2021-03" db="EMBL/GenBank/DDBJ databases">
        <title>Antimicrobial resistance genes in bacteria isolated from Japanese honey, and their potential for conferring macrolide and lincosamide resistance in the American foulbrood pathogen Paenibacillus larvae.</title>
        <authorList>
            <person name="Okamoto M."/>
            <person name="Kumagai M."/>
            <person name="Kanamori H."/>
            <person name="Takamatsu D."/>
        </authorList>
    </citation>
    <scope>NUCLEOTIDE SEQUENCE [LARGE SCALE GENOMIC DNA]</scope>
    <source>
        <strain evidence="9 10">J21TS3</strain>
    </source>
</reference>
<evidence type="ECO:0000256" key="6">
    <source>
        <dbReference type="ARBA" id="ARBA00023194"/>
    </source>
</evidence>
<dbReference type="Gene3D" id="3.90.470.20">
    <property type="entry name" value="4'-phosphopantetheinyl transferase domain"/>
    <property type="match status" value="2"/>
</dbReference>
<dbReference type="PANTHER" id="PTHR12215:SF10">
    <property type="entry name" value="L-AMINOADIPATE-SEMIALDEHYDE DEHYDROGENASE-PHOSPHOPANTETHEINYL TRANSFERASE"/>
    <property type="match status" value="1"/>
</dbReference>
<evidence type="ECO:0000313" key="9">
    <source>
        <dbReference type="EMBL" id="GIO67618.1"/>
    </source>
</evidence>
<evidence type="ECO:0000256" key="1">
    <source>
        <dbReference type="ARBA" id="ARBA00001946"/>
    </source>
</evidence>
<dbReference type="EMBL" id="BORW01000010">
    <property type="protein sequence ID" value="GIO67618.1"/>
    <property type="molecule type" value="Genomic_DNA"/>
</dbReference>
<dbReference type="SUPFAM" id="SSF56214">
    <property type="entry name" value="4'-phosphopantetheinyl transferase"/>
    <property type="match status" value="2"/>
</dbReference>
<dbReference type="NCBIfam" id="TIGR00556">
    <property type="entry name" value="pantethn_trn"/>
    <property type="match status" value="1"/>
</dbReference>
<dbReference type="Pfam" id="PF01648">
    <property type="entry name" value="ACPS"/>
    <property type="match status" value="1"/>
</dbReference>
<comment type="cofactor">
    <cofactor evidence="1">
        <name>Mg(2+)</name>
        <dbReference type="ChEBI" id="CHEBI:18420"/>
    </cofactor>
</comment>
<keyword evidence="3" id="KW-0808">Transferase</keyword>
<dbReference type="InterPro" id="IPR008278">
    <property type="entry name" value="4-PPantetheinyl_Trfase_dom"/>
</dbReference>
<dbReference type="RefSeq" id="WP_212949896.1">
    <property type="nucleotide sequence ID" value="NZ_BORW01000010.1"/>
</dbReference>
<dbReference type="InterPro" id="IPR050559">
    <property type="entry name" value="P-Pant_transferase_sf"/>
</dbReference>
<feature type="domain" description="4'-phosphopantetheinyl transferase N-terminal" evidence="8">
    <location>
        <begin position="21"/>
        <end position="104"/>
    </location>
</feature>
<keyword evidence="4" id="KW-0479">Metal-binding</keyword>
<dbReference type="Pfam" id="PF22624">
    <property type="entry name" value="AASDHPPT_N"/>
    <property type="match status" value="1"/>
</dbReference>
<accession>A0ABQ4LWV0</accession>
<evidence type="ECO:0000256" key="3">
    <source>
        <dbReference type="ARBA" id="ARBA00022679"/>
    </source>
</evidence>
<feature type="domain" description="4'-phosphopantetheinyl transferase" evidence="7">
    <location>
        <begin position="110"/>
        <end position="212"/>
    </location>
</feature>
<dbReference type="InterPro" id="IPR055066">
    <property type="entry name" value="AASDHPPT_N"/>
</dbReference>
<evidence type="ECO:0000313" key="10">
    <source>
        <dbReference type="Proteomes" id="UP000680638"/>
    </source>
</evidence>
<name>A0ABQ4LWV0_9BACL</name>
<evidence type="ECO:0000256" key="4">
    <source>
        <dbReference type="ARBA" id="ARBA00022723"/>
    </source>
</evidence>
<comment type="caution">
    <text evidence="9">The sequence shown here is derived from an EMBL/GenBank/DDBJ whole genome shotgun (WGS) entry which is preliminary data.</text>
</comment>
<evidence type="ECO:0000256" key="2">
    <source>
        <dbReference type="ARBA" id="ARBA00010990"/>
    </source>
</evidence>
<evidence type="ECO:0008006" key="11">
    <source>
        <dbReference type="Google" id="ProtNLM"/>
    </source>
</evidence>
<gene>
    <name evidence="9" type="ORF">J21TS3_24390</name>
</gene>
<evidence type="ECO:0000256" key="5">
    <source>
        <dbReference type="ARBA" id="ARBA00022842"/>
    </source>
</evidence>
<keyword evidence="10" id="KW-1185">Reference proteome</keyword>
<dbReference type="Proteomes" id="UP000680638">
    <property type="component" value="Unassembled WGS sequence"/>
</dbReference>
<dbReference type="PANTHER" id="PTHR12215">
    <property type="entry name" value="PHOSPHOPANTETHEINE TRANSFERASE"/>
    <property type="match status" value="1"/>
</dbReference>
<keyword evidence="5" id="KW-0460">Magnesium</keyword>
<evidence type="ECO:0000259" key="8">
    <source>
        <dbReference type="Pfam" id="PF22624"/>
    </source>
</evidence>